<reference evidence="2 3" key="1">
    <citation type="journal article" date="2017" name="Curr. Biol.">
        <title>Genome architecture and evolution of a unichromosomal asexual nematode.</title>
        <authorList>
            <person name="Fradin H."/>
            <person name="Zegar C."/>
            <person name="Gutwein M."/>
            <person name="Lucas J."/>
            <person name="Kovtun M."/>
            <person name="Corcoran D."/>
            <person name="Baugh L.R."/>
            <person name="Kiontke K."/>
            <person name="Gunsalus K."/>
            <person name="Fitch D.H."/>
            <person name="Piano F."/>
        </authorList>
    </citation>
    <scope>NUCLEOTIDE SEQUENCE [LARGE SCALE GENOMIC DNA]</scope>
    <source>
        <strain evidence="2">PF1309</strain>
    </source>
</reference>
<evidence type="ECO:0000313" key="2">
    <source>
        <dbReference type="EMBL" id="PAV70326.1"/>
    </source>
</evidence>
<evidence type="ECO:0008006" key="4">
    <source>
        <dbReference type="Google" id="ProtNLM"/>
    </source>
</evidence>
<keyword evidence="1" id="KW-0732">Signal</keyword>
<feature type="chain" id="PRO_5012268502" description="Secreted protein" evidence="1">
    <location>
        <begin position="36"/>
        <end position="91"/>
    </location>
</feature>
<keyword evidence="3" id="KW-1185">Reference proteome</keyword>
<evidence type="ECO:0000256" key="1">
    <source>
        <dbReference type="SAM" id="SignalP"/>
    </source>
</evidence>
<sequence length="91" mass="9951">MKTMGMMYHQRLGASRSICMGVLLVLLFLSHQRQAFEQGADHPDGEGIARAHGVHYPRDRLAGHHAMGTLGIAPVGAFGPQLDRHVLRALL</sequence>
<dbReference type="EMBL" id="LIAE01009295">
    <property type="protein sequence ID" value="PAV70326.1"/>
    <property type="molecule type" value="Genomic_DNA"/>
</dbReference>
<accession>A0A2A2K8L5</accession>
<name>A0A2A2K8L5_9BILA</name>
<feature type="signal peptide" evidence="1">
    <location>
        <begin position="1"/>
        <end position="35"/>
    </location>
</feature>
<protein>
    <recommendedName>
        <fullName evidence="4">Secreted protein</fullName>
    </recommendedName>
</protein>
<gene>
    <name evidence="2" type="ORF">WR25_07303</name>
</gene>
<dbReference type="AlphaFoldDB" id="A0A2A2K8L5"/>
<evidence type="ECO:0000313" key="3">
    <source>
        <dbReference type="Proteomes" id="UP000218231"/>
    </source>
</evidence>
<organism evidence="2 3">
    <name type="scientific">Diploscapter pachys</name>
    <dbReference type="NCBI Taxonomy" id="2018661"/>
    <lineage>
        <taxon>Eukaryota</taxon>
        <taxon>Metazoa</taxon>
        <taxon>Ecdysozoa</taxon>
        <taxon>Nematoda</taxon>
        <taxon>Chromadorea</taxon>
        <taxon>Rhabditida</taxon>
        <taxon>Rhabditina</taxon>
        <taxon>Rhabditomorpha</taxon>
        <taxon>Rhabditoidea</taxon>
        <taxon>Rhabditidae</taxon>
        <taxon>Diploscapter</taxon>
    </lineage>
</organism>
<comment type="caution">
    <text evidence="2">The sequence shown here is derived from an EMBL/GenBank/DDBJ whole genome shotgun (WGS) entry which is preliminary data.</text>
</comment>
<proteinExistence type="predicted"/>
<dbReference type="Proteomes" id="UP000218231">
    <property type="component" value="Unassembled WGS sequence"/>
</dbReference>